<dbReference type="CDD" id="cd13578">
    <property type="entry name" value="PBP2_Bug27"/>
    <property type="match status" value="1"/>
</dbReference>
<feature type="signal peptide" evidence="2">
    <location>
        <begin position="1"/>
        <end position="25"/>
    </location>
</feature>
<keyword evidence="4" id="KW-1185">Reference proteome</keyword>
<sequence length="322" mass="33217">MNYASRATCIAAVVLSCTVALPALAQGDKPVRLIVPNAPGSSVDALSRIIGVPLGKSLGRPIVVENLPGAGGVPATGQLVRSAADGSTLAMVSNNHVVNPSLYKSMPFDSIKDVTTIALVAGSPFVLVAHPSLGVSNLKELVALAKTKPDQITIGSSGNGTILHLAAEELQHEAGVSFRHIPYKGTGQMTTDLLGGQIQLAFVGVTGAAQHIKAGKLRAIGVSTTTPSNILPGVLPLAQQGLPNYNMQGWIALIGPKDMARPLVTKLSTDLAHILETKEMQDALAAQGFTPIGGTPADAANVFRSDMAKYAKLVKQSGMSID</sequence>
<dbReference type="PROSITE" id="PS51257">
    <property type="entry name" value="PROKAR_LIPOPROTEIN"/>
    <property type="match status" value="1"/>
</dbReference>
<evidence type="ECO:0000313" key="4">
    <source>
        <dbReference type="Proteomes" id="UP000593875"/>
    </source>
</evidence>
<evidence type="ECO:0000313" key="3">
    <source>
        <dbReference type="EMBL" id="QOL48550.1"/>
    </source>
</evidence>
<evidence type="ECO:0000256" key="1">
    <source>
        <dbReference type="ARBA" id="ARBA00006987"/>
    </source>
</evidence>
<accession>A0A7L9U0T7</accession>
<dbReference type="KEGG" id="mlir:LPB04_16485"/>
<evidence type="ECO:0000256" key="2">
    <source>
        <dbReference type="SAM" id="SignalP"/>
    </source>
</evidence>
<dbReference type="SUPFAM" id="SSF53850">
    <property type="entry name" value="Periplasmic binding protein-like II"/>
    <property type="match status" value="1"/>
</dbReference>
<gene>
    <name evidence="3" type="ORF">LPB04_16485</name>
</gene>
<comment type="similarity">
    <text evidence="1">Belongs to the UPF0065 (bug) family.</text>
</comment>
<dbReference type="PIRSF" id="PIRSF017082">
    <property type="entry name" value="YflP"/>
    <property type="match status" value="1"/>
</dbReference>
<dbReference type="PANTHER" id="PTHR42928">
    <property type="entry name" value="TRICARBOXYLATE-BINDING PROTEIN"/>
    <property type="match status" value="1"/>
</dbReference>
<keyword evidence="2" id="KW-0732">Signal</keyword>
<feature type="chain" id="PRO_5032404862" evidence="2">
    <location>
        <begin position="26"/>
        <end position="322"/>
    </location>
</feature>
<proteinExistence type="inferred from homology"/>
<name>A0A7L9U0T7_9BURK</name>
<dbReference type="Gene3D" id="3.40.190.150">
    <property type="entry name" value="Bordetella uptake gene, domain 1"/>
    <property type="match status" value="1"/>
</dbReference>
<dbReference type="Proteomes" id="UP000593875">
    <property type="component" value="Chromosome"/>
</dbReference>
<dbReference type="AlphaFoldDB" id="A0A7L9U0T7"/>
<dbReference type="Gene3D" id="3.40.190.10">
    <property type="entry name" value="Periplasmic binding protein-like II"/>
    <property type="match status" value="1"/>
</dbReference>
<dbReference type="Pfam" id="PF03401">
    <property type="entry name" value="TctC"/>
    <property type="match status" value="1"/>
</dbReference>
<dbReference type="PANTHER" id="PTHR42928:SF5">
    <property type="entry name" value="BLR1237 PROTEIN"/>
    <property type="match status" value="1"/>
</dbReference>
<protein>
    <submittedName>
        <fullName evidence="3">Tripartite tricarboxylate transporter substrate binding protein</fullName>
    </submittedName>
</protein>
<dbReference type="RefSeq" id="WP_193685593.1">
    <property type="nucleotide sequence ID" value="NZ_CP062941.1"/>
</dbReference>
<dbReference type="InterPro" id="IPR005064">
    <property type="entry name" value="BUG"/>
</dbReference>
<dbReference type="EMBL" id="CP062941">
    <property type="protein sequence ID" value="QOL48550.1"/>
    <property type="molecule type" value="Genomic_DNA"/>
</dbReference>
<dbReference type="InterPro" id="IPR042100">
    <property type="entry name" value="Bug_dom1"/>
</dbReference>
<organism evidence="3 4">
    <name type="scientific">Massilia litorea</name>
    <dbReference type="NCBI Taxonomy" id="2769491"/>
    <lineage>
        <taxon>Bacteria</taxon>
        <taxon>Pseudomonadati</taxon>
        <taxon>Pseudomonadota</taxon>
        <taxon>Betaproteobacteria</taxon>
        <taxon>Burkholderiales</taxon>
        <taxon>Oxalobacteraceae</taxon>
        <taxon>Telluria group</taxon>
        <taxon>Massilia</taxon>
    </lineage>
</organism>
<reference evidence="3 4" key="1">
    <citation type="submission" date="2020-10" db="EMBL/GenBank/DDBJ databases">
        <title>Genome sequencing of Massilia sp. LPB0304.</title>
        <authorList>
            <person name="Kim J."/>
        </authorList>
    </citation>
    <scope>NUCLEOTIDE SEQUENCE [LARGE SCALE GENOMIC DNA]</scope>
    <source>
        <strain evidence="3 4">LPB0304</strain>
    </source>
</reference>